<evidence type="ECO:0000313" key="10">
    <source>
        <dbReference type="EMBL" id="SUB75791.1"/>
    </source>
</evidence>
<dbReference type="SUPFAM" id="SSF52402">
    <property type="entry name" value="Adenine nucleotide alpha hydrolases-like"/>
    <property type="match status" value="1"/>
</dbReference>
<dbReference type="SUPFAM" id="SSF56037">
    <property type="entry name" value="PheT/TilS domain"/>
    <property type="match status" value="1"/>
</dbReference>
<accession>A0A379DDX0</accession>
<dbReference type="NCBIfam" id="TIGR02433">
    <property type="entry name" value="lysidine_TilS_C"/>
    <property type="match status" value="1"/>
</dbReference>
<dbReference type="EC" id="6.3.4.19" evidence="8"/>
<dbReference type="SUPFAM" id="SSF82829">
    <property type="entry name" value="MesJ substrate recognition domain-like"/>
    <property type="match status" value="1"/>
</dbReference>
<dbReference type="GO" id="GO:0005737">
    <property type="term" value="C:cytoplasm"/>
    <property type="evidence" value="ECO:0007669"/>
    <property type="project" value="UniProtKB-SubCell"/>
</dbReference>
<feature type="binding site" evidence="8">
    <location>
        <begin position="50"/>
        <end position="55"/>
    </location>
    <ligand>
        <name>ATP</name>
        <dbReference type="ChEBI" id="CHEBI:30616"/>
    </ligand>
</feature>
<protein>
    <recommendedName>
        <fullName evidence="8">tRNA(Ile)-lysidine synthase</fullName>
        <ecNumber evidence="8">6.3.4.19</ecNumber>
    </recommendedName>
    <alternativeName>
        <fullName evidence="8">tRNA(Ile)-2-lysyl-cytidine synthase</fullName>
    </alternativeName>
    <alternativeName>
        <fullName evidence="8">tRNA(Ile)-lysidine synthetase</fullName>
    </alternativeName>
</protein>
<evidence type="ECO:0000313" key="11">
    <source>
        <dbReference type="Proteomes" id="UP000254777"/>
    </source>
</evidence>
<evidence type="ECO:0000256" key="3">
    <source>
        <dbReference type="ARBA" id="ARBA00022598"/>
    </source>
</evidence>
<dbReference type="InterPro" id="IPR012094">
    <property type="entry name" value="tRNA_Ile_lys_synt"/>
</dbReference>
<dbReference type="Proteomes" id="UP000254777">
    <property type="component" value="Unassembled WGS sequence"/>
</dbReference>
<feature type="domain" description="Lysidine-tRNA(Ile) synthetase C-terminal" evidence="9">
    <location>
        <begin position="379"/>
        <end position="451"/>
    </location>
</feature>
<keyword evidence="4 8" id="KW-0819">tRNA processing</keyword>
<evidence type="ECO:0000256" key="6">
    <source>
        <dbReference type="ARBA" id="ARBA00022840"/>
    </source>
</evidence>
<comment type="domain">
    <text evidence="8">The N-terminal region contains the highly conserved SGGXDS motif, predicted to be a P-loop motif involved in ATP binding.</text>
</comment>
<dbReference type="InterPro" id="IPR011063">
    <property type="entry name" value="TilS/TtcA_N"/>
</dbReference>
<evidence type="ECO:0000256" key="5">
    <source>
        <dbReference type="ARBA" id="ARBA00022741"/>
    </source>
</evidence>
<evidence type="ECO:0000259" key="9">
    <source>
        <dbReference type="SMART" id="SM00977"/>
    </source>
</evidence>
<dbReference type="Pfam" id="PF01171">
    <property type="entry name" value="ATP_bind_3"/>
    <property type="match status" value="1"/>
</dbReference>
<dbReference type="EMBL" id="UGTH01000001">
    <property type="protein sequence ID" value="SUB75791.1"/>
    <property type="molecule type" value="Genomic_DNA"/>
</dbReference>
<dbReference type="InterPro" id="IPR020825">
    <property type="entry name" value="Phe-tRNA_synthase-like_B3/B4"/>
</dbReference>
<dbReference type="CDD" id="cd01992">
    <property type="entry name" value="TilS_N"/>
    <property type="match status" value="1"/>
</dbReference>
<comment type="similarity">
    <text evidence="8">Belongs to the tRNA(Ile)-lysidine synthase family.</text>
</comment>
<dbReference type="HAMAP" id="MF_01161">
    <property type="entry name" value="tRNA_Ile_lys_synt"/>
    <property type="match status" value="1"/>
</dbReference>
<dbReference type="Pfam" id="PF11734">
    <property type="entry name" value="TilS_C"/>
    <property type="match status" value="1"/>
</dbReference>
<evidence type="ECO:0000256" key="7">
    <source>
        <dbReference type="ARBA" id="ARBA00048539"/>
    </source>
</evidence>
<evidence type="ECO:0000256" key="1">
    <source>
        <dbReference type="ARBA" id="ARBA00004496"/>
    </source>
</evidence>
<dbReference type="PANTHER" id="PTHR43033">
    <property type="entry name" value="TRNA(ILE)-LYSIDINE SYNTHASE-RELATED"/>
    <property type="match status" value="1"/>
</dbReference>
<keyword evidence="6 8" id="KW-0067">ATP-binding</keyword>
<keyword evidence="2 8" id="KW-0963">Cytoplasm</keyword>
<dbReference type="PANTHER" id="PTHR43033:SF1">
    <property type="entry name" value="TRNA(ILE)-LYSIDINE SYNTHASE-RELATED"/>
    <property type="match status" value="1"/>
</dbReference>
<keyword evidence="3 8" id="KW-0436">Ligase</keyword>
<dbReference type="Gene3D" id="3.50.40.10">
    <property type="entry name" value="Phenylalanyl-trna Synthetase, Chain B, domain 3"/>
    <property type="match status" value="1"/>
</dbReference>
<name>A0A379DDX0_9FIRM</name>
<dbReference type="GO" id="GO:0006400">
    <property type="term" value="P:tRNA modification"/>
    <property type="evidence" value="ECO:0007669"/>
    <property type="project" value="UniProtKB-UniRule"/>
</dbReference>
<dbReference type="GO" id="GO:0032267">
    <property type="term" value="F:tRNA(Ile)-lysidine synthase activity"/>
    <property type="evidence" value="ECO:0007669"/>
    <property type="project" value="UniProtKB-EC"/>
</dbReference>
<evidence type="ECO:0000256" key="8">
    <source>
        <dbReference type="HAMAP-Rule" id="MF_01161"/>
    </source>
</evidence>
<gene>
    <name evidence="8 10" type="primary">tilS</name>
    <name evidence="10" type="ORF">NCTC11088_01594</name>
</gene>
<dbReference type="InterPro" id="IPR012796">
    <property type="entry name" value="Lysidine-tRNA-synth_C"/>
</dbReference>
<proteinExistence type="inferred from homology"/>
<dbReference type="Gene3D" id="3.40.50.620">
    <property type="entry name" value="HUPs"/>
    <property type="match status" value="1"/>
</dbReference>
<dbReference type="InterPro" id="IPR014729">
    <property type="entry name" value="Rossmann-like_a/b/a_fold"/>
</dbReference>
<dbReference type="SMART" id="SM00977">
    <property type="entry name" value="TilS_C"/>
    <property type="match status" value="1"/>
</dbReference>
<organism evidence="10 11">
    <name type="scientific">Peptoniphilus indolicus</name>
    <dbReference type="NCBI Taxonomy" id="33030"/>
    <lineage>
        <taxon>Bacteria</taxon>
        <taxon>Bacillati</taxon>
        <taxon>Bacillota</taxon>
        <taxon>Tissierellia</taxon>
        <taxon>Tissierellales</taxon>
        <taxon>Peptoniphilaceae</taxon>
        <taxon>Peptoniphilus</taxon>
    </lineage>
</organism>
<evidence type="ECO:0000256" key="4">
    <source>
        <dbReference type="ARBA" id="ARBA00022694"/>
    </source>
</evidence>
<comment type="catalytic activity">
    <reaction evidence="7 8">
        <text>cytidine(34) in tRNA(Ile2) + L-lysine + ATP = lysidine(34) in tRNA(Ile2) + AMP + diphosphate + H(+)</text>
        <dbReference type="Rhea" id="RHEA:43744"/>
        <dbReference type="Rhea" id="RHEA-COMP:10625"/>
        <dbReference type="Rhea" id="RHEA-COMP:10670"/>
        <dbReference type="ChEBI" id="CHEBI:15378"/>
        <dbReference type="ChEBI" id="CHEBI:30616"/>
        <dbReference type="ChEBI" id="CHEBI:32551"/>
        <dbReference type="ChEBI" id="CHEBI:33019"/>
        <dbReference type="ChEBI" id="CHEBI:82748"/>
        <dbReference type="ChEBI" id="CHEBI:83665"/>
        <dbReference type="ChEBI" id="CHEBI:456215"/>
        <dbReference type="EC" id="6.3.4.19"/>
    </reaction>
</comment>
<sequence length="455" mass="53600">MPKWEQVDLVDNGHQRWPYFFDMKYNKSFYENLKKYNMIDGGEEVIVACSGGADSMFLLYNLFLLREEFNIKIKVCHVNHGIRATAKRDQDFVRNIAQKLELEFETIDVNMDEFAKENKMSSEEAGRFLRYEFFRTFNTKIFTAHNQDDQAETILYRIIRGTGLEGLQSIEYVNGDLYRPMLNISRREIEEYLLENGIDHVDDETNSMAVYTRNKLRLELIPYIEKNLNSNFKGALLRLQDLAHKQNTYFQKIVDRYFLDNMKEDVLDIKPLKDEDEYLVSIIIREYLRRLNLIEGIRKVQIENIVDLIKQDSASITVHKLIFEISQGYLFLKKEVEKIDETLKFGINKTKLGTLIVEEGIKKGKNSIQVDASKIKGQLRIRNKRDGDKFTPIGMKGSKKIKDFLIDNRVPKYKRDFVPLIVDDENIIWVAPYRMNEKYKIESRTEKIISISLEV</sequence>
<dbReference type="NCBIfam" id="TIGR02432">
    <property type="entry name" value="lysidine_TilS_N"/>
    <property type="match status" value="1"/>
</dbReference>
<evidence type="ECO:0000256" key="2">
    <source>
        <dbReference type="ARBA" id="ARBA00022490"/>
    </source>
</evidence>
<dbReference type="InterPro" id="IPR012795">
    <property type="entry name" value="tRNA_Ile_lys_synt_N"/>
</dbReference>
<comment type="subcellular location">
    <subcellularLocation>
        <location evidence="1 8">Cytoplasm</location>
    </subcellularLocation>
</comment>
<comment type="function">
    <text evidence="8">Ligates lysine onto the cytidine present at position 34 of the AUA codon-specific tRNA(Ile) that contains the anticodon CAU, in an ATP-dependent manner. Cytidine is converted to lysidine, thus changing the amino acid specificity of the tRNA from methionine to isoleucine.</text>
</comment>
<dbReference type="AlphaFoldDB" id="A0A379DDX0"/>
<keyword evidence="5 8" id="KW-0547">Nucleotide-binding</keyword>
<dbReference type="GO" id="GO:0005524">
    <property type="term" value="F:ATP binding"/>
    <property type="evidence" value="ECO:0007669"/>
    <property type="project" value="UniProtKB-UniRule"/>
</dbReference>
<reference evidence="10 11" key="1">
    <citation type="submission" date="2018-06" db="EMBL/GenBank/DDBJ databases">
        <authorList>
            <consortium name="Pathogen Informatics"/>
            <person name="Doyle S."/>
        </authorList>
    </citation>
    <scope>NUCLEOTIDE SEQUENCE [LARGE SCALE GENOMIC DNA]</scope>
    <source>
        <strain evidence="10 11">NCTC11088</strain>
    </source>
</reference>